<feature type="domain" description="HTH lacI-type" evidence="4">
    <location>
        <begin position="4"/>
        <end position="56"/>
    </location>
</feature>
<sequence length="344" mass="36236">MSAIADVARLAGVSKATASRALSGRGYVSPATRTRVSEAAAEIGYVVSSNASSLVTGRSMNVGVVMPFINRWFFAELLEGIEEALIEADHDLTLYRLTADPEQRRKVFEYFLVRKRVDAVIAVSVALTPAEVVRLRALDKPLVGIGGPVEGMSTLSIDDEAAARLATEHLLSLGHARVVHLGGDLHAQMAFFVHAKRLAGYRAAIDADPRGLEARFATAEFTIDGGFRSAIALLADPRTRPTAIFAASDEIAIGTILAARQLGIAVPADLSVAGIDGHALAPLFGLTTVEQHPRTQGRTAVGMVFEGLAPEGAAERTVTVPVDFQARTSTSPPTMPPACTSSSG</sequence>
<keyword evidence="3" id="KW-0804">Transcription</keyword>
<dbReference type="SMART" id="SM00354">
    <property type="entry name" value="HTH_LACI"/>
    <property type="match status" value="1"/>
</dbReference>
<protein>
    <submittedName>
        <fullName evidence="5">LacI family transcriptional regulator</fullName>
    </submittedName>
</protein>
<proteinExistence type="predicted"/>
<evidence type="ECO:0000256" key="3">
    <source>
        <dbReference type="ARBA" id="ARBA00023163"/>
    </source>
</evidence>
<dbReference type="CDD" id="cd01392">
    <property type="entry name" value="HTH_LacI"/>
    <property type="match status" value="1"/>
</dbReference>
<keyword evidence="1" id="KW-0805">Transcription regulation</keyword>
<dbReference type="SUPFAM" id="SSF47413">
    <property type="entry name" value="lambda repressor-like DNA-binding domains"/>
    <property type="match status" value="1"/>
</dbReference>
<reference evidence="5 6" key="1">
    <citation type="submission" date="2018-08" db="EMBL/GenBank/DDBJ databases">
        <title>Genome Sequence of Clavibacter michiganensis Subspecies type strains, and the Atypical Peach-Colored Strains Isolated from Tomato.</title>
        <authorList>
            <person name="Osdaghi E."/>
            <person name="Portier P."/>
            <person name="Briand M."/>
            <person name="Jacques M.-A."/>
        </authorList>
    </citation>
    <scope>NUCLEOTIDE SEQUENCE [LARGE SCALE GENOMIC DNA]</scope>
    <source>
        <strain evidence="5 6">CFBP 6488</strain>
    </source>
</reference>
<dbReference type="GO" id="GO:0000976">
    <property type="term" value="F:transcription cis-regulatory region binding"/>
    <property type="evidence" value="ECO:0007669"/>
    <property type="project" value="TreeGrafter"/>
</dbReference>
<gene>
    <name evidence="5" type="ORF">DZF93_08665</name>
</gene>
<comment type="caution">
    <text evidence="5">The sequence shown here is derived from an EMBL/GenBank/DDBJ whole genome shotgun (WGS) entry which is preliminary data.</text>
</comment>
<dbReference type="PANTHER" id="PTHR30146">
    <property type="entry name" value="LACI-RELATED TRANSCRIPTIONAL REPRESSOR"/>
    <property type="match status" value="1"/>
</dbReference>
<dbReference type="SUPFAM" id="SSF53822">
    <property type="entry name" value="Periplasmic binding protein-like I"/>
    <property type="match status" value="1"/>
</dbReference>
<dbReference type="PANTHER" id="PTHR30146:SF153">
    <property type="entry name" value="LACTOSE OPERON REPRESSOR"/>
    <property type="match status" value="1"/>
</dbReference>
<dbReference type="InterPro" id="IPR010982">
    <property type="entry name" value="Lambda_DNA-bd_dom_sf"/>
</dbReference>
<dbReference type="Pfam" id="PF00356">
    <property type="entry name" value="LacI"/>
    <property type="match status" value="1"/>
</dbReference>
<dbReference type="Gene3D" id="3.40.50.2300">
    <property type="match status" value="2"/>
</dbReference>
<dbReference type="Gene3D" id="1.10.260.40">
    <property type="entry name" value="lambda repressor-like DNA-binding domains"/>
    <property type="match status" value="1"/>
</dbReference>
<evidence type="ECO:0000313" key="6">
    <source>
        <dbReference type="Proteomes" id="UP000266634"/>
    </source>
</evidence>
<evidence type="ECO:0000259" key="4">
    <source>
        <dbReference type="PROSITE" id="PS50932"/>
    </source>
</evidence>
<evidence type="ECO:0000256" key="2">
    <source>
        <dbReference type="ARBA" id="ARBA00023125"/>
    </source>
</evidence>
<dbReference type="InterPro" id="IPR028082">
    <property type="entry name" value="Peripla_BP_I"/>
</dbReference>
<dbReference type="GO" id="GO:0003700">
    <property type="term" value="F:DNA-binding transcription factor activity"/>
    <property type="evidence" value="ECO:0007669"/>
    <property type="project" value="TreeGrafter"/>
</dbReference>
<keyword evidence="2" id="KW-0238">DNA-binding</keyword>
<dbReference type="Proteomes" id="UP000266634">
    <property type="component" value="Unassembled WGS sequence"/>
</dbReference>
<dbReference type="InterPro" id="IPR000843">
    <property type="entry name" value="HTH_LacI"/>
</dbReference>
<dbReference type="CDD" id="cd06267">
    <property type="entry name" value="PBP1_LacI_sugar_binding-like"/>
    <property type="match status" value="1"/>
</dbReference>
<accession>A0A399RUL2</accession>
<dbReference type="InterPro" id="IPR046335">
    <property type="entry name" value="LacI/GalR-like_sensor"/>
</dbReference>
<dbReference type="EMBL" id="QWEA01000297">
    <property type="protein sequence ID" value="RIJ34561.1"/>
    <property type="molecule type" value="Genomic_DNA"/>
</dbReference>
<dbReference type="PROSITE" id="PS00356">
    <property type="entry name" value="HTH_LACI_1"/>
    <property type="match status" value="1"/>
</dbReference>
<dbReference type="Pfam" id="PF13377">
    <property type="entry name" value="Peripla_BP_3"/>
    <property type="match status" value="1"/>
</dbReference>
<organism evidence="5 6">
    <name type="scientific">Clavibacter michiganensis subsp. insidiosus</name>
    <dbReference type="NCBI Taxonomy" id="33014"/>
    <lineage>
        <taxon>Bacteria</taxon>
        <taxon>Bacillati</taxon>
        <taxon>Actinomycetota</taxon>
        <taxon>Actinomycetes</taxon>
        <taxon>Micrococcales</taxon>
        <taxon>Microbacteriaceae</taxon>
        <taxon>Clavibacter</taxon>
    </lineage>
</organism>
<evidence type="ECO:0000313" key="5">
    <source>
        <dbReference type="EMBL" id="RIJ34561.1"/>
    </source>
</evidence>
<dbReference type="AlphaFoldDB" id="A0A399RUL2"/>
<name>A0A399RUL2_9MICO</name>
<evidence type="ECO:0000256" key="1">
    <source>
        <dbReference type="ARBA" id="ARBA00023015"/>
    </source>
</evidence>
<dbReference type="PROSITE" id="PS50932">
    <property type="entry name" value="HTH_LACI_2"/>
    <property type="match status" value="1"/>
</dbReference>